<sequence length="101" mass="10608">MALKQGLAKAVQELRIQLCQTSAASKGARDFVLGSYAELKKANPDTPILVRECSGTEAKLTARFDFGVEKSVSVQGLDAAGVGSKLQELVKSGEGLPRSGE</sequence>
<comment type="similarity">
    <text evidence="3">Belongs to the complex I NDUFA2 subunit family.</text>
</comment>
<proteinExistence type="inferred from homology"/>
<keyword evidence="8" id="KW-0496">Mitochondrion</keyword>
<keyword evidence="5" id="KW-0679">Respiratory chain</keyword>
<evidence type="ECO:0000313" key="10">
    <source>
        <dbReference type="EMBL" id="SZX65540.1"/>
    </source>
</evidence>
<dbReference type="OrthoDB" id="10250268at2759"/>
<organism evidence="10 11">
    <name type="scientific">Tetradesmus obliquus</name>
    <name type="common">Green alga</name>
    <name type="synonym">Acutodesmus obliquus</name>
    <dbReference type="NCBI Taxonomy" id="3088"/>
    <lineage>
        <taxon>Eukaryota</taxon>
        <taxon>Viridiplantae</taxon>
        <taxon>Chlorophyta</taxon>
        <taxon>core chlorophytes</taxon>
        <taxon>Chlorophyceae</taxon>
        <taxon>CS clade</taxon>
        <taxon>Sphaeropleales</taxon>
        <taxon>Scenedesmaceae</taxon>
        <taxon>Tetradesmus</taxon>
    </lineage>
</organism>
<comment type="function">
    <text evidence="1">Accessory subunit of the mitochondrial membrane respiratory chain NADH dehydrogenase (Complex I), that is believed not to be involved in catalysis. Complex I functions in the transfer of electrons from NADH to the respiratory chain. The immediate electron acceptor for the enzyme is believed to be ubiquinone.</text>
</comment>
<dbReference type="SMART" id="SM00916">
    <property type="entry name" value="L51_S25_CI-B8"/>
    <property type="match status" value="1"/>
</dbReference>
<keyword evidence="6" id="KW-0999">Mitochondrion inner membrane</keyword>
<keyword evidence="4" id="KW-0813">Transport</keyword>
<dbReference type="InterPro" id="IPR007741">
    <property type="entry name" value="Ribosomal_mL43/mS25/NADH_DH"/>
</dbReference>
<dbReference type="PIRSF" id="PIRSF005822">
    <property type="entry name" value="NDUA2"/>
    <property type="match status" value="1"/>
</dbReference>
<evidence type="ECO:0000256" key="1">
    <source>
        <dbReference type="ARBA" id="ARBA00003195"/>
    </source>
</evidence>
<accession>A0A383VKU9</accession>
<evidence type="ECO:0000256" key="3">
    <source>
        <dbReference type="ARBA" id="ARBA00008939"/>
    </source>
</evidence>
<dbReference type="AlphaFoldDB" id="A0A383VKU9"/>
<reference evidence="10 11" key="1">
    <citation type="submission" date="2016-10" db="EMBL/GenBank/DDBJ databases">
        <authorList>
            <person name="Cai Z."/>
        </authorList>
    </citation>
    <scope>NUCLEOTIDE SEQUENCE [LARGE SCALE GENOMIC DNA]</scope>
</reference>
<comment type="subcellular location">
    <subcellularLocation>
        <location evidence="2">Mitochondrion inner membrane</location>
        <topology evidence="2">Peripheral membrane protein</topology>
        <orientation evidence="2">Matrix side</orientation>
    </subcellularLocation>
</comment>
<evidence type="ECO:0000256" key="2">
    <source>
        <dbReference type="ARBA" id="ARBA00004443"/>
    </source>
</evidence>
<keyword evidence="7" id="KW-0249">Electron transport</keyword>
<name>A0A383VKU9_TETOB</name>
<evidence type="ECO:0000256" key="4">
    <source>
        <dbReference type="ARBA" id="ARBA00022448"/>
    </source>
</evidence>
<evidence type="ECO:0000256" key="9">
    <source>
        <dbReference type="ARBA" id="ARBA00023136"/>
    </source>
</evidence>
<evidence type="ECO:0000256" key="6">
    <source>
        <dbReference type="ARBA" id="ARBA00022792"/>
    </source>
</evidence>
<dbReference type="EMBL" id="FNXT01000650">
    <property type="protein sequence ID" value="SZX65540.1"/>
    <property type="molecule type" value="Genomic_DNA"/>
</dbReference>
<dbReference type="InterPro" id="IPR036249">
    <property type="entry name" value="Thioredoxin-like_sf"/>
</dbReference>
<dbReference type="PANTHER" id="PTHR12878">
    <property type="entry name" value="NADH-UBIQUINONE OXIDOREDUCTASE B8 SUBUNIT"/>
    <property type="match status" value="1"/>
</dbReference>
<evidence type="ECO:0000313" key="11">
    <source>
        <dbReference type="Proteomes" id="UP000256970"/>
    </source>
</evidence>
<evidence type="ECO:0000256" key="8">
    <source>
        <dbReference type="ARBA" id="ARBA00023128"/>
    </source>
</evidence>
<dbReference type="Pfam" id="PF05047">
    <property type="entry name" value="L51_S25_CI-B8"/>
    <property type="match status" value="1"/>
</dbReference>
<keyword evidence="9" id="KW-0472">Membrane</keyword>
<evidence type="ECO:0000256" key="5">
    <source>
        <dbReference type="ARBA" id="ARBA00022660"/>
    </source>
</evidence>
<dbReference type="PANTHER" id="PTHR12878:SF0">
    <property type="entry name" value="NADH DEHYDROGENASE [UBIQUINONE] 1 ALPHA SUBCOMPLEX SUBUNIT 2"/>
    <property type="match status" value="1"/>
</dbReference>
<dbReference type="InterPro" id="IPR016464">
    <property type="entry name" value="NADH_Ub_cplx-1_asu_su-2"/>
</dbReference>
<dbReference type="STRING" id="3088.A0A383VKU9"/>
<protein>
    <submittedName>
        <fullName evidence="10">Uncharacterized protein</fullName>
    </submittedName>
</protein>
<dbReference type="GO" id="GO:0005743">
    <property type="term" value="C:mitochondrial inner membrane"/>
    <property type="evidence" value="ECO:0007669"/>
    <property type="project" value="UniProtKB-SubCell"/>
</dbReference>
<dbReference type="SUPFAM" id="SSF52833">
    <property type="entry name" value="Thioredoxin-like"/>
    <property type="match status" value="1"/>
</dbReference>
<keyword evidence="11" id="KW-1185">Reference proteome</keyword>
<dbReference type="Gene3D" id="3.40.30.10">
    <property type="entry name" value="Glutaredoxin"/>
    <property type="match status" value="1"/>
</dbReference>
<gene>
    <name evidence="10" type="ORF">BQ4739_LOCUS6020</name>
</gene>
<evidence type="ECO:0000256" key="7">
    <source>
        <dbReference type="ARBA" id="ARBA00022982"/>
    </source>
</evidence>
<dbReference type="Proteomes" id="UP000256970">
    <property type="component" value="Unassembled WGS sequence"/>
</dbReference>